<accession>X1N1P3</accession>
<organism evidence="1">
    <name type="scientific">marine sediment metagenome</name>
    <dbReference type="NCBI Taxonomy" id="412755"/>
    <lineage>
        <taxon>unclassified sequences</taxon>
        <taxon>metagenomes</taxon>
        <taxon>ecological metagenomes</taxon>
    </lineage>
</organism>
<reference evidence="1" key="1">
    <citation type="journal article" date="2014" name="Front. Microbiol.">
        <title>High frequency of phylogenetically diverse reductive dehalogenase-homologous genes in deep subseafloor sedimentary metagenomes.</title>
        <authorList>
            <person name="Kawai M."/>
            <person name="Futagami T."/>
            <person name="Toyoda A."/>
            <person name="Takaki Y."/>
            <person name="Nishi S."/>
            <person name="Hori S."/>
            <person name="Arai W."/>
            <person name="Tsubouchi T."/>
            <person name="Morono Y."/>
            <person name="Uchiyama I."/>
            <person name="Ito T."/>
            <person name="Fujiyama A."/>
            <person name="Inagaki F."/>
            <person name="Takami H."/>
        </authorList>
    </citation>
    <scope>NUCLEOTIDE SEQUENCE</scope>
    <source>
        <strain evidence="1">Expedition CK06-06</strain>
    </source>
</reference>
<dbReference type="EMBL" id="BARV01013586">
    <property type="protein sequence ID" value="GAI24196.1"/>
    <property type="molecule type" value="Genomic_DNA"/>
</dbReference>
<gene>
    <name evidence="1" type="ORF">S06H3_24431</name>
</gene>
<evidence type="ECO:0000313" key="1">
    <source>
        <dbReference type="EMBL" id="GAI24196.1"/>
    </source>
</evidence>
<sequence length="35" mass="3927">MVNINMVDEFINMPKKSNAILTSNNTTVLFCVKPV</sequence>
<proteinExistence type="predicted"/>
<dbReference type="AlphaFoldDB" id="X1N1P3"/>
<comment type="caution">
    <text evidence="1">The sequence shown here is derived from an EMBL/GenBank/DDBJ whole genome shotgun (WGS) entry which is preliminary data.</text>
</comment>
<protein>
    <submittedName>
        <fullName evidence="1">Uncharacterized protein</fullName>
    </submittedName>
</protein>
<name>X1N1P3_9ZZZZ</name>
<feature type="non-terminal residue" evidence="1">
    <location>
        <position position="35"/>
    </location>
</feature>